<sequence length="102" mass="11486">MAEKVSTLIMEANLELESVTARSQRTRCQIKKKPDEKEPDRRLRCPSRATATGAAPSFTRTRSRSPRRVMSTDDDGADAAGDMLRYRRRVREEEAGSPMIAC</sequence>
<keyword evidence="4" id="KW-1185">Reference proteome</keyword>
<evidence type="ECO:0000256" key="1">
    <source>
        <dbReference type="SAM" id="MobiDB-lite"/>
    </source>
</evidence>
<dbReference type="AlphaFoldDB" id="A0A2K2DIB9"/>
<reference evidence="3" key="3">
    <citation type="submission" date="2018-08" db="UniProtKB">
        <authorList>
            <consortium name="EnsemblPlants"/>
        </authorList>
    </citation>
    <scope>IDENTIFICATION</scope>
    <source>
        <strain evidence="3">cv. Bd21</strain>
    </source>
</reference>
<evidence type="ECO:0000313" key="3">
    <source>
        <dbReference type="EnsemblPlants" id="PNT74019"/>
    </source>
</evidence>
<dbReference type="EnsemblPlants" id="PNT74019">
    <property type="protein sequence ID" value="PNT74019"/>
    <property type="gene ID" value="BRADI_1g06601v3"/>
</dbReference>
<protein>
    <submittedName>
        <fullName evidence="2 3">Uncharacterized protein</fullName>
    </submittedName>
</protein>
<reference evidence="2" key="2">
    <citation type="submission" date="2017-06" db="EMBL/GenBank/DDBJ databases">
        <title>WGS assembly of Brachypodium distachyon.</title>
        <authorList>
            <consortium name="The International Brachypodium Initiative"/>
            <person name="Lucas S."/>
            <person name="Harmon-Smith M."/>
            <person name="Lail K."/>
            <person name="Tice H."/>
            <person name="Grimwood J."/>
            <person name="Bruce D."/>
            <person name="Barry K."/>
            <person name="Shu S."/>
            <person name="Lindquist E."/>
            <person name="Wang M."/>
            <person name="Pitluck S."/>
            <person name="Vogel J.P."/>
            <person name="Garvin D.F."/>
            <person name="Mockler T.C."/>
            <person name="Schmutz J."/>
            <person name="Rokhsar D."/>
            <person name="Bevan M.W."/>
        </authorList>
    </citation>
    <scope>NUCLEOTIDE SEQUENCE</scope>
    <source>
        <strain evidence="2">Bd21</strain>
    </source>
</reference>
<accession>A0A2K2DIB9</accession>
<name>A0A2K2DIB9_BRADI</name>
<evidence type="ECO:0000313" key="4">
    <source>
        <dbReference type="Proteomes" id="UP000008810"/>
    </source>
</evidence>
<dbReference type="ExpressionAtlas" id="A0A2K2DIB9">
    <property type="expression patterns" value="baseline"/>
</dbReference>
<organism evidence="2">
    <name type="scientific">Brachypodium distachyon</name>
    <name type="common">Purple false brome</name>
    <name type="synonym">Trachynia distachya</name>
    <dbReference type="NCBI Taxonomy" id="15368"/>
    <lineage>
        <taxon>Eukaryota</taxon>
        <taxon>Viridiplantae</taxon>
        <taxon>Streptophyta</taxon>
        <taxon>Embryophyta</taxon>
        <taxon>Tracheophyta</taxon>
        <taxon>Spermatophyta</taxon>
        <taxon>Magnoliopsida</taxon>
        <taxon>Liliopsida</taxon>
        <taxon>Poales</taxon>
        <taxon>Poaceae</taxon>
        <taxon>BOP clade</taxon>
        <taxon>Pooideae</taxon>
        <taxon>Stipodae</taxon>
        <taxon>Brachypodieae</taxon>
        <taxon>Brachypodium</taxon>
    </lineage>
</organism>
<dbReference type="Gramene" id="PNT74019">
    <property type="protein sequence ID" value="PNT74019"/>
    <property type="gene ID" value="BRADI_1g06601v3"/>
</dbReference>
<dbReference type="EMBL" id="CM000880">
    <property type="protein sequence ID" value="PNT74019.1"/>
    <property type="molecule type" value="Genomic_DNA"/>
</dbReference>
<reference evidence="2 3" key="1">
    <citation type="journal article" date="2010" name="Nature">
        <title>Genome sequencing and analysis of the model grass Brachypodium distachyon.</title>
        <authorList>
            <consortium name="International Brachypodium Initiative"/>
        </authorList>
    </citation>
    <scope>NUCLEOTIDE SEQUENCE [LARGE SCALE GENOMIC DNA]</scope>
    <source>
        <strain evidence="2">Bd21</strain>
        <strain evidence="3">cv. Bd21</strain>
    </source>
</reference>
<proteinExistence type="predicted"/>
<gene>
    <name evidence="3" type="primary">LOC112270069</name>
    <name evidence="2" type="ORF">BRADI_1g06601v3</name>
</gene>
<dbReference type="GeneID" id="112270069"/>
<feature type="region of interest" description="Disordered" evidence="1">
    <location>
        <begin position="25"/>
        <end position="81"/>
    </location>
</feature>
<feature type="compositionally biased region" description="Basic and acidic residues" evidence="1">
    <location>
        <begin position="32"/>
        <end position="43"/>
    </location>
</feature>
<evidence type="ECO:0000313" key="2">
    <source>
        <dbReference type="EMBL" id="PNT74019.1"/>
    </source>
</evidence>
<dbReference type="Proteomes" id="UP000008810">
    <property type="component" value="Chromosome 1"/>
</dbReference>
<dbReference type="RefSeq" id="XP_024313495.1">
    <property type="nucleotide sequence ID" value="XM_024457727.1"/>
</dbReference>